<reference evidence="1" key="1">
    <citation type="journal article" date="1996" name="Appl. Environ. Microbiol.">
        <title>Cloning and analysis of the restriction-modification system LlaBI, a bacteriophage resistance system from Lactococcus lactis subsp. cremoris W56.</title>
        <authorList>
            <person name="Nyengaard N.R."/>
            <person name="Falkenberg-Klock J."/>
            <person name="Josephsen J."/>
        </authorList>
    </citation>
    <scope>NUCLEOTIDE SEQUENCE</scope>
    <source>
        <strain evidence="1">W56</strain>
    </source>
</reference>
<accession>P71446</accession>
<protein>
    <submittedName>
        <fullName evidence="1">LlaBIR protein</fullName>
    </submittedName>
</protein>
<proteinExistence type="predicted"/>
<dbReference type="EMBL" id="X97263">
    <property type="protein sequence ID" value="CAA65918.1"/>
    <property type="molecule type" value="Genomic_DNA"/>
</dbReference>
<dbReference type="AlphaFoldDB" id="P71446"/>
<organism evidence="1">
    <name type="scientific">Lactococcus lactis</name>
    <dbReference type="NCBI Taxonomy" id="1358"/>
    <lineage>
        <taxon>Bacteria</taxon>
        <taxon>Bacillati</taxon>
        <taxon>Bacillota</taxon>
        <taxon>Bacilli</taxon>
        <taxon>Lactobacillales</taxon>
        <taxon>Streptococcaceae</taxon>
        <taxon>Lactococcus</taxon>
    </lineage>
</organism>
<name>P71446_9LACT</name>
<dbReference type="REBASE" id="2394">
    <property type="entry name" value="LlaBI"/>
</dbReference>
<sequence>MNIDQVANKMKRDLELAITDQIVDGSKVNKKGKLFLNGAEAKQSLIRSSKLINYVHEFVKHELIRNSVEESLIFPPLGQTNPEIKLTGMFKQKDQDVCVKPQGVLPERTLIGWGPMINSGLYCDYGRAYAERVLSINVRSQLSSLDKNSDTLFERMFAEALNLHELYPKIVMGEVYVIPVYEYDDQAMINNQVKFKSRRTNLEKYINFFYYLSGRDEQDLEEDKQKYERCALVIIDFRGDQAKVYKNTAELKARGLVRNDFEVELAELSTDKFIEDLLLIYNNRFPGSVAKFENQTRPL</sequence>
<evidence type="ECO:0000313" key="1">
    <source>
        <dbReference type="EMBL" id="CAA65918.1"/>
    </source>
</evidence>
<gene>
    <name evidence="1" type="primary">LlaBIR</name>
</gene>